<dbReference type="PROSITE" id="PS50842">
    <property type="entry name" value="EXPANSIN_EG45"/>
    <property type="match status" value="1"/>
</dbReference>
<dbReference type="PANTHER" id="PTHR31692:SF56">
    <property type="entry name" value="EXPANSIN-B2-RELATED"/>
    <property type="match status" value="1"/>
</dbReference>
<dbReference type="GO" id="GO:0005576">
    <property type="term" value="C:extracellular region"/>
    <property type="evidence" value="ECO:0007669"/>
    <property type="project" value="UniProtKB-SubCell"/>
</dbReference>
<dbReference type="InterPro" id="IPR005795">
    <property type="entry name" value="LolPI"/>
</dbReference>
<dbReference type="OrthoDB" id="406505at2759"/>
<reference evidence="8" key="1">
    <citation type="submission" date="2025-08" db="UniProtKB">
        <authorList>
            <consortium name="RefSeq"/>
        </authorList>
    </citation>
    <scope>IDENTIFICATION</scope>
</reference>
<accession>A0A6I9T0L1</accession>
<dbReference type="SUPFAM" id="SSF49590">
    <property type="entry name" value="PHL pollen allergen"/>
    <property type="match status" value="1"/>
</dbReference>
<dbReference type="InterPro" id="IPR009009">
    <property type="entry name" value="RlpA-like_DPBB"/>
</dbReference>
<sequence>MILAILLILDDCYFCLNIKLASNVSPNNTFNSAVATWYGDRVGSGSGGACGLENDVANPPYYGMISAGNNNLFKYGKGCGSCFQVKCTQNAECSGYPITVTITDECPGACNNDPVHFDLSGKAFGYLAKPGQGDALRCKGRINIEYQRVQCYYNNTSIVFKIDRGSNPYYLAFALEGVNGDGEIGSMELLPSSSGRPLYMQQVFGATWKADIPIGITGPYSVRITSLQSARTITAYNSIPADWHPGKYYISNVNF</sequence>
<dbReference type="Pfam" id="PF03330">
    <property type="entry name" value="DPBB_1"/>
    <property type="match status" value="1"/>
</dbReference>
<dbReference type="InterPro" id="IPR036908">
    <property type="entry name" value="RlpA-like_sf"/>
</dbReference>
<dbReference type="Pfam" id="PF01357">
    <property type="entry name" value="Expansin_C"/>
    <property type="match status" value="1"/>
</dbReference>
<evidence type="ECO:0000313" key="7">
    <source>
        <dbReference type="Proteomes" id="UP000504604"/>
    </source>
</evidence>
<dbReference type="GO" id="GO:0009653">
    <property type="term" value="P:anatomical structure morphogenesis"/>
    <property type="evidence" value="ECO:0007669"/>
    <property type="project" value="UniProtKB-ARBA"/>
</dbReference>
<evidence type="ECO:0000313" key="8">
    <source>
        <dbReference type="RefSeq" id="XP_011076958.1"/>
    </source>
</evidence>
<feature type="domain" description="Expansin-like EG45" evidence="5">
    <location>
        <begin position="47"/>
        <end position="156"/>
    </location>
</feature>
<dbReference type="InterPro" id="IPR036749">
    <property type="entry name" value="Expansin_CBD_sf"/>
</dbReference>
<evidence type="ECO:0000259" key="6">
    <source>
        <dbReference type="PROSITE" id="PS50843"/>
    </source>
</evidence>
<dbReference type="SMART" id="SM00837">
    <property type="entry name" value="DPBB_1"/>
    <property type="match status" value="1"/>
</dbReference>
<dbReference type="CDD" id="cd22275">
    <property type="entry name" value="DPBB_EXPB_N"/>
    <property type="match status" value="1"/>
</dbReference>
<dbReference type="AlphaFoldDB" id="A0A6I9T0L1"/>
<gene>
    <name evidence="8" type="primary">LOC105161081</name>
</gene>
<dbReference type="InterPro" id="IPR007118">
    <property type="entry name" value="Expan_Lol_pI"/>
</dbReference>
<evidence type="ECO:0000256" key="1">
    <source>
        <dbReference type="ARBA" id="ARBA00004613"/>
    </source>
</evidence>
<evidence type="ECO:0000256" key="2">
    <source>
        <dbReference type="ARBA" id="ARBA00022525"/>
    </source>
</evidence>
<dbReference type="PROSITE" id="PS50843">
    <property type="entry name" value="EXPANSIN_CBD"/>
    <property type="match status" value="1"/>
</dbReference>
<dbReference type="GeneID" id="105161081"/>
<dbReference type="Gene3D" id="2.40.40.10">
    <property type="entry name" value="RlpA-like domain"/>
    <property type="match status" value="1"/>
</dbReference>
<evidence type="ECO:0000259" key="5">
    <source>
        <dbReference type="PROSITE" id="PS50842"/>
    </source>
</evidence>
<dbReference type="SUPFAM" id="SSF50685">
    <property type="entry name" value="Barwin-like endoglucanases"/>
    <property type="match status" value="1"/>
</dbReference>
<proteinExistence type="inferred from homology"/>
<organism evidence="7 8">
    <name type="scientific">Sesamum indicum</name>
    <name type="common">Oriental sesame</name>
    <name type="synonym">Sesamum orientale</name>
    <dbReference type="NCBI Taxonomy" id="4182"/>
    <lineage>
        <taxon>Eukaryota</taxon>
        <taxon>Viridiplantae</taxon>
        <taxon>Streptophyta</taxon>
        <taxon>Embryophyta</taxon>
        <taxon>Tracheophyta</taxon>
        <taxon>Spermatophyta</taxon>
        <taxon>Magnoliopsida</taxon>
        <taxon>eudicotyledons</taxon>
        <taxon>Gunneridae</taxon>
        <taxon>Pentapetalae</taxon>
        <taxon>asterids</taxon>
        <taxon>lamiids</taxon>
        <taxon>Lamiales</taxon>
        <taxon>Pedaliaceae</taxon>
        <taxon>Sesamum</taxon>
    </lineage>
</organism>
<dbReference type="Gene3D" id="2.60.40.760">
    <property type="entry name" value="Expansin, cellulose-binding-like domain"/>
    <property type="match status" value="1"/>
</dbReference>
<feature type="signal peptide" evidence="4">
    <location>
        <begin position="1"/>
        <end position="15"/>
    </location>
</feature>
<dbReference type="KEGG" id="sind:105161081"/>
<dbReference type="PRINTS" id="PR00829">
    <property type="entry name" value="LOLP1ALLERGN"/>
</dbReference>
<evidence type="ECO:0000256" key="3">
    <source>
        <dbReference type="RuleBase" id="RU003460"/>
    </source>
</evidence>
<keyword evidence="4" id="KW-0732">Signal</keyword>
<keyword evidence="7" id="KW-1185">Reference proteome</keyword>
<evidence type="ECO:0000256" key="4">
    <source>
        <dbReference type="SAM" id="SignalP"/>
    </source>
</evidence>
<dbReference type="InterPro" id="IPR007112">
    <property type="entry name" value="Expansin/allergen_DPBB_dom"/>
</dbReference>
<feature type="chain" id="PRO_5027077613" evidence="4">
    <location>
        <begin position="16"/>
        <end position="255"/>
    </location>
</feature>
<keyword evidence="2" id="KW-0964">Secreted</keyword>
<dbReference type="RefSeq" id="XP_011076958.1">
    <property type="nucleotide sequence ID" value="XM_011078656.1"/>
</dbReference>
<dbReference type="PRINTS" id="PR01225">
    <property type="entry name" value="EXPANSNFAMLY"/>
</dbReference>
<protein>
    <submittedName>
        <fullName evidence="8">Expansin-B6-like</fullName>
    </submittedName>
</protein>
<comment type="similarity">
    <text evidence="3">Belongs to the expansin family.</text>
</comment>
<name>A0A6I9T0L1_SESIN</name>
<dbReference type="Proteomes" id="UP000504604">
    <property type="component" value="Linkage group LG4"/>
</dbReference>
<dbReference type="InParanoid" id="A0A6I9T0L1"/>
<dbReference type="PANTHER" id="PTHR31692">
    <property type="entry name" value="EXPANSIN-B3"/>
    <property type="match status" value="1"/>
</dbReference>
<comment type="subcellular location">
    <subcellularLocation>
        <location evidence="1">Secreted</location>
    </subcellularLocation>
</comment>
<feature type="domain" description="Expansin-like CBD" evidence="6">
    <location>
        <begin position="169"/>
        <end position="251"/>
    </location>
</feature>
<dbReference type="InterPro" id="IPR007117">
    <property type="entry name" value="Expansin_CBD"/>
</dbReference>